<keyword evidence="1" id="KW-0812">Transmembrane</keyword>
<comment type="caution">
    <text evidence="3">The sequence shown here is derived from an EMBL/GenBank/DDBJ whole genome shotgun (WGS) entry which is preliminary data.</text>
</comment>
<accession>A0A2P4ZYK5</accession>
<reference evidence="3 4" key="1">
    <citation type="journal article" date="2016" name="Genome Announc.">
        <title>Draft Whole-Genome Sequence of Trichoderma gamsii T6085, a Promising Biocontrol Agent of Fusarium Head Blight on Wheat.</title>
        <authorList>
            <person name="Baroncelli R."/>
            <person name="Zapparata A."/>
            <person name="Piaggeschi G."/>
            <person name="Sarrocco S."/>
            <person name="Vannacci G."/>
        </authorList>
    </citation>
    <scope>NUCLEOTIDE SEQUENCE [LARGE SCALE GENOMIC DNA]</scope>
    <source>
        <strain evidence="3 4">T6085</strain>
    </source>
</reference>
<name>A0A2P4ZYK5_9HYPO</name>
<protein>
    <submittedName>
        <fullName evidence="3">Uncharacterized protein</fullName>
    </submittedName>
</protein>
<evidence type="ECO:0000256" key="2">
    <source>
        <dbReference type="SAM" id="SignalP"/>
    </source>
</evidence>
<keyword evidence="4" id="KW-1185">Reference proteome</keyword>
<evidence type="ECO:0000313" key="3">
    <source>
        <dbReference type="EMBL" id="PON29375.1"/>
    </source>
</evidence>
<dbReference type="RefSeq" id="XP_024406414.1">
    <property type="nucleotide sequence ID" value="XM_024548803.1"/>
</dbReference>
<evidence type="ECO:0000313" key="4">
    <source>
        <dbReference type="Proteomes" id="UP000054821"/>
    </source>
</evidence>
<feature type="chain" id="PRO_5015116107" evidence="2">
    <location>
        <begin position="19"/>
        <end position="156"/>
    </location>
</feature>
<gene>
    <name evidence="3" type="ORF">TGAM01_v201624</name>
</gene>
<sequence>MAPHSIAIILAAISLASAQNLPHPTRLLTNPVQPPGFSDDPALTTLRPLRIITPPEVIYGDAGSTSDDTLAIYAIHAIHAIFTMCNINLIATNYAIANSSYNGIINNYDYDIRRRRTPSRFHLYRLSSMANPASMPTAFTSAAAGLIAVVGLAMAL</sequence>
<keyword evidence="1" id="KW-0472">Membrane</keyword>
<dbReference type="GeneID" id="29989508"/>
<dbReference type="AlphaFoldDB" id="A0A2P4ZYK5"/>
<dbReference type="EMBL" id="JPDN02000004">
    <property type="protein sequence ID" value="PON29375.1"/>
    <property type="molecule type" value="Genomic_DNA"/>
</dbReference>
<feature type="transmembrane region" description="Helical" evidence="1">
    <location>
        <begin position="133"/>
        <end position="155"/>
    </location>
</feature>
<keyword evidence="2" id="KW-0732">Signal</keyword>
<organism evidence="3 4">
    <name type="scientific">Trichoderma gamsii</name>
    <dbReference type="NCBI Taxonomy" id="398673"/>
    <lineage>
        <taxon>Eukaryota</taxon>
        <taxon>Fungi</taxon>
        <taxon>Dikarya</taxon>
        <taxon>Ascomycota</taxon>
        <taxon>Pezizomycotina</taxon>
        <taxon>Sordariomycetes</taxon>
        <taxon>Hypocreomycetidae</taxon>
        <taxon>Hypocreales</taxon>
        <taxon>Hypocreaceae</taxon>
        <taxon>Trichoderma</taxon>
    </lineage>
</organism>
<keyword evidence="1" id="KW-1133">Transmembrane helix</keyword>
<proteinExistence type="predicted"/>
<dbReference type="Proteomes" id="UP000054821">
    <property type="component" value="Unassembled WGS sequence"/>
</dbReference>
<feature type="signal peptide" evidence="2">
    <location>
        <begin position="1"/>
        <end position="18"/>
    </location>
</feature>
<evidence type="ECO:0000256" key="1">
    <source>
        <dbReference type="SAM" id="Phobius"/>
    </source>
</evidence>